<accession>A0A842HE21</accession>
<dbReference type="CDD" id="cd00082">
    <property type="entry name" value="HisKA"/>
    <property type="match status" value="1"/>
</dbReference>
<dbReference type="Gene3D" id="1.10.287.130">
    <property type="match status" value="1"/>
</dbReference>
<dbReference type="GO" id="GO:0000155">
    <property type="term" value="F:phosphorelay sensor kinase activity"/>
    <property type="evidence" value="ECO:0007669"/>
    <property type="project" value="InterPro"/>
</dbReference>
<dbReference type="CDD" id="cd00075">
    <property type="entry name" value="HATPase"/>
    <property type="match status" value="1"/>
</dbReference>
<dbReference type="Pfam" id="PF00512">
    <property type="entry name" value="HisKA"/>
    <property type="match status" value="1"/>
</dbReference>
<dbReference type="CDD" id="cd00038">
    <property type="entry name" value="CAP_ED"/>
    <property type="match status" value="1"/>
</dbReference>
<keyword evidence="5" id="KW-0547">Nucleotide-binding</keyword>
<dbReference type="PROSITE" id="PS50042">
    <property type="entry name" value="CNMP_BINDING_3"/>
    <property type="match status" value="1"/>
</dbReference>
<feature type="domain" description="Histidine kinase" evidence="10">
    <location>
        <begin position="156"/>
        <end position="364"/>
    </location>
</feature>
<keyword evidence="12" id="KW-1185">Reference proteome</keyword>
<proteinExistence type="predicted"/>
<keyword evidence="6" id="KW-0418">Kinase</keyword>
<evidence type="ECO:0000259" key="9">
    <source>
        <dbReference type="PROSITE" id="PS50042"/>
    </source>
</evidence>
<comment type="catalytic activity">
    <reaction evidence="1">
        <text>ATP + protein L-histidine = ADP + protein N-phospho-L-histidine.</text>
        <dbReference type="EC" id="2.7.13.3"/>
    </reaction>
</comment>
<keyword evidence="4" id="KW-0808">Transferase</keyword>
<dbReference type="PROSITE" id="PS50109">
    <property type="entry name" value="HIS_KIN"/>
    <property type="match status" value="1"/>
</dbReference>
<dbReference type="SUPFAM" id="SSF51206">
    <property type="entry name" value="cAMP-binding domain-like"/>
    <property type="match status" value="1"/>
</dbReference>
<evidence type="ECO:0000256" key="7">
    <source>
        <dbReference type="ARBA" id="ARBA00022840"/>
    </source>
</evidence>
<feature type="domain" description="Cyclic nucleotide-binding" evidence="9">
    <location>
        <begin position="8"/>
        <end position="112"/>
    </location>
</feature>
<keyword evidence="7" id="KW-0067">ATP-binding</keyword>
<dbReference type="EC" id="2.7.13.3" evidence="2"/>
<dbReference type="InterPro" id="IPR003594">
    <property type="entry name" value="HATPase_dom"/>
</dbReference>
<dbReference type="InterPro" id="IPR004358">
    <property type="entry name" value="Sig_transdc_His_kin-like_C"/>
</dbReference>
<evidence type="ECO:0000256" key="2">
    <source>
        <dbReference type="ARBA" id="ARBA00012438"/>
    </source>
</evidence>
<dbReference type="InterPro" id="IPR000595">
    <property type="entry name" value="cNMP-bd_dom"/>
</dbReference>
<dbReference type="GO" id="GO:0005524">
    <property type="term" value="F:ATP binding"/>
    <property type="evidence" value="ECO:0007669"/>
    <property type="project" value="UniProtKB-KW"/>
</dbReference>
<evidence type="ECO:0000313" key="11">
    <source>
        <dbReference type="EMBL" id="MBC2593916.1"/>
    </source>
</evidence>
<evidence type="ECO:0000313" key="12">
    <source>
        <dbReference type="Proteomes" id="UP000546464"/>
    </source>
</evidence>
<sequence length="366" mass="40642">MQIEDHPFFHASDVEDVRPLAERTAVSEYKKGDVVFTEGSPSDTLCLVLEGTVAFTKSIPGEEDRIISYSEAGNFFGEIGIFTGAPRALNAVAQTTPVKIAQIGRDSLVEFIKNTPGPIEQILGSIVNHLHATTRHYVDDMLQKEKMAMVGTMMNTIIHDFKNPFTLISLGAQLLRSQHPDPKTLRICENIEAQVQRMVEMANELSEFSKGEQRLHLTRIDLAELCEKFRQMNEPFFRHDRVVIEMRATPVTVMGEESKLIRVLQNLVGNAIEAFDEDRRGQVQIFVHNLESTAEIIVSDNGKGIPESIRHNLFSPFITYGKSRGTGLGTAIVKSIVDAHGGSIDFETMTNGGTTFTITLPKAQEA</sequence>
<dbReference type="InterPro" id="IPR014710">
    <property type="entry name" value="RmlC-like_jellyroll"/>
</dbReference>
<evidence type="ECO:0000256" key="6">
    <source>
        <dbReference type="ARBA" id="ARBA00022777"/>
    </source>
</evidence>
<dbReference type="Proteomes" id="UP000546464">
    <property type="component" value="Unassembled WGS sequence"/>
</dbReference>
<reference evidence="11 12" key="1">
    <citation type="submission" date="2020-07" db="EMBL/GenBank/DDBJ databases">
        <authorList>
            <person name="Feng X."/>
        </authorList>
    </citation>
    <scope>NUCLEOTIDE SEQUENCE [LARGE SCALE GENOMIC DNA]</scope>
    <source>
        <strain evidence="11 12">JCM31066</strain>
    </source>
</reference>
<dbReference type="PANTHER" id="PTHR43065:SF10">
    <property type="entry name" value="PEROXIDE STRESS-ACTIVATED HISTIDINE KINASE MAK3"/>
    <property type="match status" value="1"/>
</dbReference>
<evidence type="ECO:0000256" key="5">
    <source>
        <dbReference type="ARBA" id="ARBA00022741"/>
    </source>
</evidence>
<gene>
    <name evidence="11" type="ORF">H5P28_06540</name>
</gene>
<dbReference type="Gene3D" id="3.30.565.10">
    <property type="entry name" value="Histidine kinase-like ATPase, C-terminal domain"/>
    <property type="match status" value="1"/>
</dbReference>
<dbReference type="InterPro" id="IPR005467">
    <property type="entry name" value="His_kinase_dom"/>
</dbReference>
<dbReference type="SMART" id="SM00100">
    <property type="entry name" value="cNMP"/>
    <property type="match status" value="1"/>
</dbReference>
<dbReference type="AlphaFoldDB" id="A0A842HE21"/>
<dbReference type="InterPro" id="IPR018490">
    <property type="entry name" value="cNMP-bd_dom_sf"/>
</dbReference>
<protein>
    <recommendedName>
        <fullName evidence="2">histidine kinase</fullName>
        <ecNumber evidence="2">2.7.13.3</ecNumber>
    </recommendedName>
</protein>
<dbReference type="InterPro" id="IPR003661">
    <property type="entry name" value="HisK_dim/P_dom"/>
</dbReference>
<dbReference type="RefSeq" id="WP_185674904.1">
    <property type="nucleotide sequence ID" value="NZ_JACHVB010000020.1"/>
</dbReference>
<evidence type="ECO:0000256" key="3">
    <source>
        <dbReference type="ARBA" id="ARBA00022553"/>
    </source>
</evidence>
<keyword evidence="3" id="KW-0597">Phosphoprotein</keyword>
<dbReference type="SMART" id="SM00387">
    <property type="entry name" value="HATPase_c"/>
    <property type="match status" value="1"/>
</dbReference>
<dbReference type="EMBL" id="JACHVB010000020">
    <property type="protein sequence ID" value="MBC2593916.1"/>
    <property type="molecule type" value="Genomic_DNA"/>
</dbReference>
<dbReference type="InterPro" id="IPR036890">
    <property type="entry name" value="HATPase_C_sf"/>
</dbReference>
<evidence type="ECO:0000256" key="1">
    <source>
        <dbReference type="ARBA" id="ARBA00000085"/>
    </source>
</evidence>
<dbReference type="PRINTS" id="PR00344">
    <property type="entry name" value="BCTRLSENSOR"/>
</dbReference>
<dbReference type="Gene3D" id="2.60.120.10">
    <property type="entry name" value="Jelly Rolls"/>
    <property type="match status" value="1"/>
</dbReference>
<dbReference type="PANTHER" id="PTHR43065">
    <property type="entry name" value="SENSOR HISTIDINE KINASE"/>
    <property type="match status" value="1"/>
</dbReference>
<evidence type="ECO:0000256" key="8">
    <source>
        <dbReference type="ARBA" id="ARBA00023012"/>
    </source>
</evidence>
<keyword evidence="8" id="KW-0902">Two-component regulatory system</keyword>
<name>A0A842HE21_9BACT</name>
<dbReference type="Pfam" id="PF02518">
    <property type="entry name" value="HATPase_c"/>
    <property type="match status" value="1"/>
</dbReference>
<dbReference type="SUPFAM" id="SSF47384">
    <property type="entry name" value="Homodimeric domain of signal transducing histidine kinase"/>
    <property type="match status" value="1"/>
</dbReference>
<dbReference type="SMART" id="SM00388">
    <property type="entry name" value="HisKA"/>
    <property type="match status" value="1"/>
</dbReference>
<dbReference type="Pfam" id="PF00027">
    <property type="entry name" value="cNMP_binding"/>
    <property type="match status" value="1"/>
</dbReference>
<organism evidence="11 12">
    <name type="scientific">Ruficoccus amylovorans</name>
    <dbReference type="NCBI Taxonomy" id="1804625"/>
    <lineage>
        <taxon>Bacteria</taxon>
        <taxon>Pseudomonadati</taxon>
        <taxon>Verrucomicrobiota</taxon>
        <taxon>Opitutia</taxon>
        <taxon>Puniceicoccales</taxon>
        <taxon>Cerasicoccaceae</taxon>
        <taxon>Ruficoccus</taxon>
    </lineage>
</organism>
<dbReference type="SUPFAM" id="SSF55874">
    <property type="entry name" value="ATPase domain of HSP90 chaperone/DNA topoisomerase II/histidine kinase"/>
    <property type="match status" value="1"/>
</dbReference>
<evidence type="ECO:0000259" key="10">
    <source>
        <dbReference type="PROSITE" id="PS50109"/>
    </source>
</evidence>
<evidence type="ECO:0000256" key="4">
    <source>
        <dbReference type="ARBA" id="ARBA00022679"/>
    </source>
</evidence>
<comment type="caution">
    <text evidence="11">The sequence shown here is derived from an EMBL/GenBank/DDBJ whole genome shotgun (WGS) entry which is preliminary data.</text>
</comment>
<dbReference type="InterPro" id="IPR036097">
    <property type="entry name" value="HisK_dim/P_sf"/>
</dbReference>